<reference evidence="2" key="1">
    <citation type="submission" date="2020-05" db="EMBL/GenBank/DDBJ databases">
        <authorList>
            <person name="Chiriac C."/>
            <person name="Salcher M."/>
            <person name="Ghai R."/>
            <person name="Kavagutti S V."/>
        </authorList>
    </citation>
    <scope>NUCLEOTIDE SEQUENCE</scope>
</reference>
<keyword evidence="1" id="KW-0812">Transmembrane</keyword>
<proteinExistence type="predicted"/>
<name>A0A6J7PKU8_9ZZZZ</name>
<organism evidence="2">
    <name type="scientific">freshwater metagenome</name>
    <dbReference type="NCBI Taxonomy" id="449393"/>
    <lineage>
        <taxon>unclassified sequences</taxon>
        <taxon>metagenomes</taxon>
        <taxon>ecological metagenomes</taxon>
    </lineage>
</organism>
<accession>A0A6J7PKU8</accession>
<protein>
    <submittedName>
        <fullName evidence="2">Unannotated protein</fullName>
    </submittedName>
</protein>
<evidence type="ECO:0000313" key="2">
    <source>
        <dbReference type="EMBL" id="CAB5005621.1"/>
    </source>
</evidence>
<gene>
    <name evidence="2" type="ORF">UFOPK4057_00598</name>
</gene>
<keyword evidence="1" id="KW-0472">Membrane</keyword>
<dbReference type="AlphaFoldDB" id="A0A6J7PKU8"/>
<feature type="transmembrane region" description="Helical" evidence="1">
    <location>
        <begin position="68"/>
        <end position="87"/>
    </location>
</feature>
<evidence type="ECO:0000256" key="1">
    <source>
        <dbReference type="SAM" id="Phobius"/>
    </source>
</evidence>
<keyword evidence="1" id="KW-1133">Transmembrane helix</keyword>
<sequence length="97" mass="10007">MFSTPTKLGVISADTSGKIAGTFNLPNGIESGEHRVVLSGKNRNGTDVVLGIGLSYGAVNSGSTLTRVLIAIPIALAILFGLFLPAVSRRRRKAVGA</sequence>
<dbReference type="EMBL" id="CAFBPC010000116">
    <property type="protein sequence ID" value="CAB5005621.1"/>
    <property type="molecule type" value="Genomic_DNA"/>
</dbReference>